<evidence type="ECO:0000313" key="2">
    <source>
        <dbReference type="Proteomes" id="UP000281332"/>
    </source>
</evidence>
<proteinExistence type="predicted"/>
<dbReference type="InterPro" id="IPR046066">
    <property type="entry name" value="DUF6024"/>
</dbReference>
<name>A0A3N4P8D5_9GAMM</name>
<protein>
    <submittedName>
        <fullName evidence="1">Uncharacterized protein</fullName>
    </submittedName>
</protein>
<organism evidence="1 2">
    <name type="scientific">Candidatus Pantoea deserta</name>
    <dbReference type="NCBI Taxonomy" id="1869313"/>
    <lineage>
        <taxon>Bacteria</taxon>
        <taxon>Pseudomonadati</taxon>
        <taxon>Pseudomonadota</taxon>
        <taxon>Gammaproteobacteria</taxon>
        <taxon>Enterobacterales</taxon>
        <taxon>Erwiniaceae</taxon>
        <taxon>Pantoea</taxon>
    </lineage>
</organism>
<dbReference type="RefSeq" id="WP_123798931.1">
    <property type="nucleotide sequence ID" value="NZ_RMVG01000002.1"/>
</dbReference>
<dbReference type="AlphaFoldDB" id="A0A3N4P8D5"/>
<comment type="caution">
    <text evidence="1">The sequence shown here is derived from an EMBL/GenBank/DDBJ whole genome shotgun (WGS) entry which is preliminary data.</text>
</comment>
<dbReference type="EMBL" id="RMVG01000002">
    <property type="protein sequence ID" value="RPE03618.1"/>
    <property type="molecule type" value="Genomic_DNA"/>
</dbReference>
<reference evidence="1 2" key="1">
    <citation type="submission" date="2018-11" db="EMBL/GenBank/DDBJ databases">
        <title>Whole genome sequencing of Pantoea sp. RIT388.</title>
        <authorList>
            <person name="Gan H.M."/>
            <person name="Hudson A.O."/>
        </authorList>
    </citation>
    <scope>NUCLEOTIDE SEQUENCE [LARGE SCALE GENOMIC DNA]</scope>
    <source>
        <strain evidence="1 2">RIT388</strain>
    </source>
</reference>
<evidence type="ECO:0000313" key="1">
    <source>
        <dbReference type="EMBL" id="RPE03618.1"/>
    </source>
</evidence>
<gene>
    <name evidence="1" type="ORF">BBB56_03770</name>
</gene>
<dbReference type="Proteomes" id="UP000281332">
    <property type="component" value="Unassembled WGS sequence"/>
</dbReference>
<dbReference type="Pfam" id="PF19488">
    <property type="entry name" value="DUF6024"/>
    <property type="match status" value="1"/>
</dbReference>
<dbReference type="OrthoDB" id="5822449at2"/>
<accession>A0A3N4P8D5</accession>
<sequence>MALHPYADRPAEARDRLRTLLSRHYRLEHYDLFFAPSLHVARILLSQLFLRQEQARNQTRYATHFPVSELHVLPAVPLMAGNINFVAHVELPHGLVRPLRACQQQGVVDVSESFASVLHDEVIDQARLFVACLDRHADLHGGLVLVALRTADFSTLVRSELRLFEQGLPLDAPVLAALTRAKAPDWRPYNHASVEAIALHSPQWLASSHQPGLPFASFSLSPPQLAALKPASDLELWPQQGRLLVRASQRGGGRKRTNLTAQVSRRLQLLFTPGGQSEKND</sequence>
<keyword evidence="2" id="KW-1185">Reference proteome</keyword>